<dbReference type="PANTHER" id="PTHR13296">
    <property type="entry name" value="BCAS2 PROTEIN"/>
    <property type="match status" value="1"/>
</dbReference>
<keyword evidence="5" id="KW-0508">mRNA splicing</keyword>
<keyword evidence="4" id="KW-0747">Spliceosome</keyword>
<gene>
    <name evidence="9" type="ORF">B0A50_02459</name>
</gene>
<dbReference type="Proteomes" id="UP000308549">
    <property type="component" value="Unassembled WGS sequence"/>
</dbReference>
<evidence type="ECO:0000256" key="8">
    <source>
        <dbReference type="SAM" id="MobiDB-lite"/>
    </source>
</evidence>
<dbReference type="PANTHER" id="PTHR13296:SF0">
    <property type="entry name" value="PRE-MRNA-SPLICING FACTOR SPF27"/>
    <property type="match status" value="1"/>
</dbReference>
<dbReference type="InterPro" id="IPR008409">
    <property type="entry name" value="SPF27"/>
</dbReference>
<keyword evidence="3" id="KW-0507">mRNA processing</keyword>
<evidence type="ECO:0000256" key="5">
    <source>
        <dbReference type="ARBA" id="ARBA00023187"/>
    </source>
</evidence>
<feature type="coiled-coil region" evidence="7">
    <location>
        <begin position="139"/>
        <end position="166"/>
    </location>
</feature>
<evidence type="ECO:0000256" key="6">
    <source>
        <dbReference type="ARBA" id="ARBA00023242"/>
    </source>
</evidence>
<evidence type="ECO:0000256" key="4">
    <source>
        <dbReference type="ARBA" id="ARBA00022728"/>
    </source>
</evidence>
<name>A0A4V5N586_9PEZI</name>
<dbReference type="OrthoDB" id="205794at2759"/>
<evidence type="ECO:0000256" key="7">
    <source>
        <dbReference type="SAM" id="Coils"/>
    </source>
</evidence>
<keyword evidence="10" id="KW-1185">Reference proteome</keyword>
<organism evidence="9 10">
    <name type="scientific">Salinomyces thailandicus</name>
    <dbReference type="NCBI Taxonomy" id="706561"/>
    <lineage>
        <taxon>Eukaryota</taxon>
        <taxon>Fungi</taxon>
        <taxon>Dikarya</taxon>
        <taxon>Ascomycota</taxon>
        <taxon>Pezizomycotina</taxon>
        <taxon>Dothideomycetes</taxon>
        <taxon>Dothideomycetidae</taxon>
        <taxon>Mycosphaerellales</taxon>
        <taxon>Teratosphaeriaceae</taxon>
        <taxon>Salinomyces</taxon>
    </lineage>
</organism>
<dbReference type="GO" id="GO:0006397">
    <property type="term" value="P:mRNA processing"/>
    <property type="evidence" value="ECO:0007669"/>
    <property type="project" value="UniProtKB-KW"/>
</dbReference>
<dbReference type="EMBL" id="NAJL01000010">
    <property type="protein sequence ID" value="TKA30739.1"/>
    <property type="molecule type" value="Genomic_DNA"/>
</dbReference>
<dbReference type="GO" id="GO:0008380">
    <property type="term" value="P:RNA splicing"/>
    <property type="evidence" value="ECO:0007669"/>
    <property type="project" value="UniProtKB-KW"/>
</dbReference>
<evidence type="ECO:0000313" key="10">
    <source>
        <dbReference type="Proteomes" id="UP000308549"/>
    </source>
</evidence>
<evidence type="ECO:0000256" key="2">
    <source>
        <dbReference type="ARBA" id="ARBA00010788"/>
    </source>
</evidence>
<evidence type="ECO:0008006" key="11">
    <source>
        <dbReference type="Google" id="ProtNLM"/>
    </source>
</evidence>
<feature type="region of interest" description="Disordered" evidence="8">
    <location>
        <begin position="227"/>
        <end position="256"/>
    </location>
</feature>
<evidence type="ECO:0000256" key="3">
    <source>
        <dbReference type="ARBA" id="ARBA00022664"/>
    </source>
</evidence>
<dbReference type="GO" id="GO:0071013">
    <property type="term" value="C:catalytic step 2 spliceosome"/>
    <property type="evidence" value="ECO:0007669"/>
    <property type="project" value="TreeGrafter"/>
</dbReference>
<dbReference type="GO" id="GO:0000974">
    <property type="term" value="C:Prp19 complex"/>
    <property type="evidence" value="ECO:0007669"/>
    <property type="project" value="TreeGrafter"/>
</dbReference>
<keyword evidence="7" id="KW-0175">Coiled coil</keyword>
<dbReference type="GO" id="GO:0071011">
    <property type="term" value="C:precatalytic spliceosome"/>
    <property type="evidence" value="ECO:0007669"/>
    <property type="project" value="TreeGrafter"/>
</dbReference>
<keyword evidence="6" id="KW-0539">Nucleus</keyword>
<sequence length="256" mass="28638">MNRSLAKMPLIQAAPETLPYIDAPPSASALSAANALIHADLPPGHTQTLHPSLPAARESRFSPLIEQEHARLRTNTPREPGTGIDLTRYEALDAPTRGDLPAWQQTLTQTSTSAEYLRSRATNLALLETYGKNAWLVGNSRLEDELRSLERDVEVWKLEGERVEQSRRAMQGNVEGEMVGLEEAWKRGVGRMVEAQAAGERVKGEILERRRQGAGLIDLEMNTLEGVRKRKPQVRPRRKTNCRAKESSREAHATRR</sequence>
<dbReference type="Pfam" id="PF05700">
    <property type="entry name" value="BCAS2"/>
    <property type="match status" value="1"/>
</dbReference>
<evidence type="ECO:0000256" key="1">
    <source>
        <dbReference type="ARBA" id="ARBA00004123"/>
    </source>
</evidence>
<comment type="similarity">
    <text evidence="2">Belongs to the SPF27 family.</text>
</comment>
<comment type="caution">
    <text evidence="9">The sequence shown here is derived from an EMBL/GenBank/DDBJ whole genome shotgun (WGS) entry which is preliminary data.</text>
</comment>
<feature type="compositionally biased region" description="Basic residues" evidence="8">
    <location>
        <begin position="228"/>
        <end position="242"/>
    </location>
</feature>
<dbReference type="AlphaFoldDB" id="A0A4V5N586"/>
<accession>A0A4V5N586</accession>
<protein>
    <recommendedName>
        <fullName evidence="11">BCAS2 family protein</fullName>
    </recommendedName>
</protein>
<reference evidence="9 10" key="1">
    <citation type="submission" date="2017-03" db="EMBL/GenBank/DDBJ databases">
        <title>Genomes of endolithic fungi from Antarctica.</title>
        <authorList>
            <person name="Coleine C."/>
            <person name="Masonjones S."/>
            <person name="Stajich J.E."/>
        </authorList>
    </citation>
    <scope>NUCLEOTIDE SEQUENCE [LARGE SCALE GENOMIC DNA]</scope>
    <source>
        <strain evidence="9 10">CCFEE 6315</strain>
    </source>
</reference>
<proteinExistence type="inferred from homology"/>
<evidence type="ECO:0000313" key="9">
    <source>
        <dbReference type="EMBL" id="TKA30739.1"/>
    </source>
</evidence>
<feature type="compositionally biased region" description="Basic and acidic residues" evidence="8">
    <location>
        <begin position="243"/>
        <end position="256"/>
    </location>
</feature>
<comment type="subcellular location">
    <subcellularLocation>
        <location evidence="1">Nucleus</location>
    </subcellularLocation>
</comment>